<dbReference type="AlphaFoldDB" id="A0A842FX33"/>
<dbReference type="SMART" id="SM00507">
    <property type="entry name" value="HNHc"/>
    <property type="match status" value="1"/>
</dbReference>
<evidence type="ECO:0000313" key="3">
    <source>
        <dbReference type="Proteomes" id="UP000585696"/>
    </source>
</evidence>
<dbReference type="Gene3D" id="1.10.30.50">
    <property type="match status" value="1"/>
</dbReference>
<dbReference type="GO" id="GO:0005829">
    <property type="term" value="C:cytosol"/>
    <property type="evidence" value="ECO:0007669"/>
    <property type="project" value="TreeGrafter"/>
</dbReference>
<dbReference type="EMBL" id="JAARZS010000065">
    <property type="protein sequence ID" value="MBC2285888.1"/>
    <property type="molecule type" value="Genomic_DNA"/>
</dbReference>
<feature type="domain" description="HNH nuclease" evidence="1">
    <location>
        <begin position="21"/>
        <end position="77"/>
    </location>
</feature>
<name>A0A842FX33_9LIST</name>
<sequence length="97" mass="11502">MVIMVAANDLTRFYNSKEWKAVRAAAKKRDNNECQLCKTEGSYHVCEAVHHIKEVKEHPELSLVLSNLVCVCKFHHNREHPEKLQKQKKKFDNEERW</sequence>
<dbReference type="PANTHER" id="PTHR41286">
    <property type="entry name" value="HNH NUCLEASE YAJD-RELATED"/>
    <property type="match status" value="1"/>
</dbReference>
<keyword evidence="2" id="KW-0255">Endonuclease</keyword>
<evidence type="ECO:0000259" key="1">
    <source>
        <dbReference type="SMART" id="SM00507"/>
    </source>
</evidence>
<dbReference type="CDD" id="cd00085">
    <property type="entry name" value="HNHc"/>
    <property type="match status" value="1"/>
</dbReference>
<evidence type="ECO:0000313" key="2">
    <source>
        <dbReference type="EMBL" id="MBC2285888.1"/>
    </source>
</evidence>
<gene>
    <name evidence="2" type="ORF">HCB69_16045</name>
</gene>
<proteinExistence type="predicted"/>
<protein>
    <submittedName>
        <fullName evidence="2">HNH endonuclease</fullName>
    </submittedName>
</protein>
<accession>A0A842FX33</accession>
<dbReference type="Proteomes" id="UP000585696">
    <property type="component" value="Unassembled WGS sequence"/>
</dbReference>
<keyword evidence="2" id="KW-0378">Hydrolase</keyword>
<comment type="caution">
    <text evidence="2">The sequence shown here is derived from an EMBL/GenBank/DDBJ whole genome shotgun (WGS) entry which is preliminary data.</text>
</comment>
<dbReference type="PANTHER" id="PTHR41286:SF1">
    <property type="entry name" value="HNH NUCLEASE YAJD-RELATED"/>
    <property type="match status" value="1"/>
</dbReference>
<keyword evidence="2" id="KW-0540">Nuclease</keyword>
<dbReference type="InterPro" id="IPR003615">
    <property type="entry name" value="HNH_nuc"/>
</dbReference>
<reference evidence="2 3" key="1">
    <citation type="submission" date="2020-03" db="EMBL/GenBank/DDBJ databases">
        <title>Soil Listeria distribution.</title>
        <authorList>
            <person name="Liao J."/>
            <person name="Wiedmann M."/>
        </authorList>
    </citation>
    <scope>NUCLEOTIDE SEQUENCE [LARGE SCALE GENOMIC DNA]</scope>
    <source>
        <strain evidence="2 3">FSL L7-0054</strain>
    </source>
</reference>
<organism evidence="2 3">
    <name type="scientific">Listeria booriae</name>
    <dbReference type="NCBI Taxonomy" id="1552123"/>
    <lineage>
        <taxon>Bacteria</taxon>
        <taxon>Bacillati</taxon>
        <taxon>Bacillota</taxon>
        <taxon>Bacilli</taxon>
        <taxon>Bacillales</taxon>
        <taxon>Listeriaceae</taxon>
        <taxon>Listeria</taxon>
    </lineage>
</organism>
<dbReference type="GO" id="GO:0004519">
    <property type="term" value="F:endonuclease activity"/>
    <property type="evidence" value="ECO:0007669"/>
    <property type="project" value="UniProtKB-KW"/>
</dbReference>